<dbReference type="Pfam" id="PF02798">
    <property type="entry name" value="GST_N"/>
    <property type="match status" value="1"/>
</dbReference>
<evidence type="ECO:0000256" key="2">
    <source>
        <dbReference type="ARBA" id="ARBA00022679"/>
    </source>
</evidence>
<dbReference type="EC" id="2.5.1.18" evidence="1"/>
<dbReference type="PANTHER" id="PTHR11571:SF224">
    <property type="entry name" value="HEMATOPOIETIC PROSTAGLANDIN D SYNTHASE"/>
    <property type="match status" value="1"/>
</dbReference>
<protein>
    <recommendedName>
        <fullName evidence="1">glutathione transferase</fullName>
        <ecNumber evidence="1">2.5.1.18</ecNumber>
    </recommendedName>
</protein>
<evidence type="ECO:0000259" key="4">
    <source>
        <dbReference type="PROSITE" id="PS50404"/>
    </source>
</evidence>
<comment type="catalytic activity">
    <reaction evidence="3">
        <text>RX + glutathione = an S-substituted glutathione + a halide anion + H(+)</text>
        <dbReference type="Rhea" id="RHEA:16437"/>
        <dbReference type="ChEBI" id="CHEBI:15378"/>
        <dbReference type="ChEBI" id="CHEBI:16042"/>
        <dbReference type="ChEBI" id="CHEBI:17792"/>
        <dbReference type="ChEBI" id="CHEBI:57925"/>
        <dbReference type="ChEBI" id="CHEBI:90779"/>
        <dbReference type="EC" id="2.5.1.18"/>
    </reaction>
</comment>
<evidence type="ECO:0000313" key="6">
    <source>
        <dbReference type="EMBL" id="KAJ2779831.1"/>
    </source>
</evidence>
<comment type="caution">
    <text evidence="6">The sequence shown here is derived from an EMBL/GenBank/DDBJ whole genome shotgun (WGS) entry which is preliminary data.</text>
</comment>
<dbReference type="EMBL" id="JANBUL010000161">
    <property type="protein sequence ID" value="KAJ2779831.1"/>
    <property type="molecule type" value="Genomic_DNA"/>
</dbReference>
<dbReference type="AlphaFoldDB" id="A0A9W8LI14"/>
<dbReference type="InterPro" id="IPR036282">
    <property type="entry name" value="Glutathione-S-Trfase_C_sf"/>
</dbReference>
<sequence>MTAAAPTYVLRYFPAPGLSEGIRVLLTAAGVEWTEEHPEWPQEKPNQPFGRLPVLIEKTEGKPDFVISESATIARYIARRHKIVPECLQETAVQEQFYDQQYDVTVGFYGFATLAEGEDRKSKKERFDTILDKLIEVQTAILQKNGNTGRMYGDKISLADAASYGFYKNIMIGAARLQADIADVIRPKLTPEIIKHLATIEADPALKAHMDKGASLMEVVQA</sequence>
<dbReference type="GO" id="GO:0006749">
    <property type="term" value="P:glutathione metabolic process"/>
    <property type="evidence" value="ECO:0007669"/>
    <property type="project" value="TreeGrafter"/>
</dbReference>
<dbReference type="OrthoDB" id="414243at2759"/>
<dbReference type="SFLD" id="SFLDS00019">
    <property type="entry name" value="Glutathione_Transferase_(cytos"/>
    <property type="match status" value="1"/>
</dbReference>
<keyword evidence="7" id="KW-1185">Reference proteome</keyword>
<accession>A0A9W8LI14</accession>
<dbReference type="InterPro" id="IPR040079">
    <property type="entry name" value="Glutathione_S-Trfase"/>
</dbReference>
<evidence type="ECO:0000256" key="3">
    <source>
        <dbReference type="ARBA" id="ARBA00047960"/>
    </source>
</evidence>
<dbReference type="InterPro" id="IPR004045">
    <property type="entry name" value="Glutathione_S-Trfase_N"/>
</dbReference>
<feature type="domain" description="GST C-terminal" evidence="5">
    <location>
        <begin position="87"/>
        <end position="222"/>
    </location>
</feature>
<evidence type="ECO:0000256" key="1">
    <source>
        <dbReference type="ARBA" id="ARBA00012452"/>
    </source>
</evidence>
<dbReference type="GO" id="GO:0004364">
    <property type="term" value="F:glutathione transferase activity"/>
    <property type="evidence" value="ECO:0007669"/>
    <property type="project" value="UniProtKB-EC"/>
</dbReference>
<gene>
    <name evidence="6" type="ORF">H4R18_003792</name>
</gene>
<dbReference type="Gene3D" id="1.20.1050.10">
    <property type="match status" value="1"/>
</dbReference>
<dbReference type="InterPro" id="IPR004046">
    <property type="entry name" value="GST_C"/>
</dbReference>
<dbReference type="PANTHER" id="PTHR11571">
    <property type="entry name" value="GLUTATHIONE S-TRANSFERASE"/>
    <property type="match status" value="1"/>
</dbReference>
<dbReference type="CDD" id="cd03039">
    <property type="entry name" value="GST_N_Sigma_like"/>
    <property type="match status" value="1"/>
</dbReference>
<reference evidence="6" key="1">
    <citation type="submission" date="2022-07" db="EMBL/GenBank/DDBJ databases">
        <title>Phylogenomic reconstructions and comparative analyses of Kickxellomycotina fungi.</title>
        <authorList>
            <person name="Reynolds N.K."/>
            <person name="Stajich J.E."/>
            <person name="Barry K."/>
            <person name="Grigoriev I.V."/>
            <person name="Crous P."/>
            <person name="Smith M.E."/>
        </authorList>
    </citation>
    <scope>NUCLEOTIDE SEQUENCE</scope>
    <source>
        <strain evidence="6">NBRC 105414</strain>
    </source>
</reference>
<dbReference type="InterPro" id="IPR010987">
    <property type="entry name" value="Glutathione-S-Trfase_C-like"/>
</dbReference>
<name>A0A9W8LI14_9FUNG</name>
<dbReference type="Gene3D" id="3.40.30.10">
    <property type="entry name" value="Glutaredoxin"/>
    <property type="match status" value="1"/>
</dbReference>
<keyword evidence="2" id="KW-0808">Transferase</keyword>
<dbReference type="PROSITE" id="PS50405">
    <property type="entry name" value="GST_CTER"/>
    <property type="match status" value="1"/>
</dbReference>
<dbReference type="Proteomes" id="UP001140217">
    <property type="component" value="Unassembled WGS sequence"/>
</dbReference>
<organism evidence="6 7">
    <name type="scientific">Coemansia javaensis</name>
    <dbReference type="NCBI Taxonomy" id="2761396"/>
    <lineage>
        <taxon>Eukaryota</taxon>
        <taxon>Fungi</taxon>
        <taxon>Fungi incertae sedis</taxon>
        <taxon>Zoopagomycota</taxon>
        <taxon>Kickxellomycotina</taxon>
        <taxon>Kickxellomycetes</taxon>
        <taxon>Kickxellales</taxon>
        <taxon>Kickxellaceae</taxon>
        <taxon>Coemansia</taxon>
    </lineage>
</organism>
<dbReference type="InterPro" id="IPR036249">
    <property type="entry name" value="Thioredoxin-like_sf"/>
</dbReference>
<dbReference type="PROSITE" id="PS50404">
    <property type="entry name" value="GST_NTER"/>
    <property type="match status" value="1"/>
</dbReference>
<dbReference type="SUPFAM" id="SSF52833">
    <property type="entry name" value="Thioredoxin-like"/>
    <property type="match status" value="1"/>
</dbReference>
<evidence type="ECO:0000313" key="7">
    <source>
        <dbReference type="Proteomes" id="UP001140217"/>
    </source>
</evidence>
<feature type="domain" description="GST N-terminal" evidence="4">
    <location>
        <begin position="6"/>
        <end position="85"/>
    </location>
</feature>
<evidence type="ECO:0000259" key="5">
    <source>
        <dbReference type="PROSITE" id="PS50405"/>
    </source>
</evidence>
<dbReference type="SUPFAM" id="SSF47616">
    <property type="entry name" value="GST C-terminal domain-like"/>
    <property type="match status" value="1"/>
</dbReference>
<dbReference type="Pfam" id="PF14497">
    <property type="entry name" value="GST_C_3"/>
    <property type="match status" value="1"/>
</dbReference>
<dbReference type="InterPro" id="IPR050213">
    <property type="entry name" value="GST_superfamily"/>
</dbReference>
<proteinExistence type="predicted"/>